<dbReference type="Proteomes" id="UP000218231">
    <property type="component" value="Unassembled WGS sequence"/>
</dbReference>
<proteinExistence type="predicted"/>
<keyword evidence="3" id="KW-1185">Reference proteome</keyword>
<evidence type="ECO:0000313" key="3">
    <source>
        <dbReference type="Proteomes" id="UP000218231"/>
    </source>
</evidence>
<evidence type="ECO:0000313" key="2">
    <source>
        <dbReference type="EMBL" id="PAV81060.1"/>
    </source>
</evidence>
<reference evidence="2 3" key="1">
    <citation type="journal article" date="2017" name="Curr. Biol.">
        <title>Genome architecture and evolution of a unichromosomal asexual nematode.</title>
        <authorList>
            <person name="Fradin H."/>
            <person name="Zegar C."/>
            <person name="Gutwein M."/>
            <person name="Lucas J."/>
            <person name="Kovtun M."/>
            <person name="Corcoran D."/>
            <person name="Baugh L.R."/>
            <person name="Kiontke K."/>
            <person name="Gunsalus K."/>
            <person name="Fitch D.H."/>
            <person name="Piano F."/>
        </authorList>
    </citation>
    <scope>NUCLEOTIDE SEQUENCE [LARGE SCALE GENOMIC DNA]</scope>
    <source>
        <strain evidence="2">PF1309</strain>
    </source>
</reference>
<accession>A0A2A2L4I9</accession>
<dbReference type="AlphaFoldDB" id="A0A2A2L4I9"/>
<organism evidence="2 3">
    <name type="scientific">Diploscapter pachys</name>
    <dbReference type="NCBI Taxonomy" id="2018661"/>
    <lineage>
        <taxon>Eukaryota</taxon>
        <taxon>Metazoa</taxon>
        <taxon>Ecdysozoa</taxon>
        <taxon>Nematoda</taxon>
        <taxon>Chromadorea</taxon>
        <taxon>Rhabditida</taxon>
        <taxon>Rhabditina</taxon>
        <taxon>Rhabditomorpha</taxon>
        <taxon>Rhabditoidea</taxon>
        <taxon>Rhabditidae</taxon>
        <taxon>Diploscapter</taxon>
    </lineage>
</organism>
<feature type="region of interest" description="Disordered" evidence="1">
    <location>
        <begin position="1"/>
        <end position="52"/>
    </location>
</feature>
<feature type="region of interest" description="Disordered" evidence="1">
    <location>
        <begin position="212"/>
        <end position="250"/>
    </location>
</feature>
<feature type="compositionally biased region" description="Low complexity" evidence="1">
    <location>
        <begin position="38"/>
        <end position="49"/>
    </location>
</feature>
<comment type="caution">
    <text evidence="2">The sequence shown here is derived from an EMBL/GenBank/DDBJ whole genome shotgun (WGS) entry which is preliminary data.</text>
</comment>
<gene>
    <name evidence="2" type="ORF">WR25_07735</name>
</gene>
<feature type="compositionally biased region" description="Polar residues" evidence="1">
    <location>
        <begin position="212"/>
        <end position="221"/>
    </location>
</feature>
<feature type="compositionally biased region" description="Low complexity" evidence="1">
    <location>
        <begin position="222"/>
        <end position="234"/>
    </location>
</feature>
<dbReference type="EMBL" id="LIAE01007210">
    <property type="protein sequence ID" value="PAV81060.1"/>
    <property type="molecule type" value="Genomic_DNA"/>
</dbReference>
<evidence type="ECO:0000256" key="1">
    <source>
        <dbReference type="SAM" id="MobiDB-lite"/>
    </source>
</evidence>
<name>A0A2A2L4I9_9BILA</name>
<sequence length="375" mass="40560">MEPYYLRSAYYEPKTPTADESSRMAAGKGLKVSPDVMPFSSPASQQSASNDLSPQQLSEAIALYKATLSGKLSVVSQQSYQEANSTSYRSSQPVVAQSSAVMEEPVVRSSYLSPGGVPVYYQMSQLSTFKTHLERQDESFNVISMRTKFLKETSLITVPASAPSKIAPLPAAPPTTPICVASRKIAFSGDSTPQQQAATGQRPVVIQTPSTPVNVEQQQPISNGSNKNSDDNSGYAWGRDEQKQAGGQGFKAAAQEYSAYLGLPNDMYSPALMKGSKVLDVPKSYTMSGIRAKPTKTNSSECYVSEKLPVADVHQPTEPPVQLSKIEEPVYDPSTPPNGAAFATVTPNEAAHDDARSDYHFNRLNDLVSYLDIKH</sequence>
<protein>
    <submittedName>
        <fullName evidence="2">Uncharacterized protein</fullName>
    </submittedName>
</protein>